<gene>
    <name evidence="2" type="ORF">PSNMU_V1.4_AUG-EV-PASAV3_0061830</name>
</gene>
<dbReference type="AlphaFoldDB" id="A0A448ZBG1"/>
<proteinExistence type="predicted"/>
<reference evidence="2 3" key="1">
    <citation type="submission" date="2019-01" db="EMBL/GenBank/DDBJ databases">
        <authorList>
            <person name="Ferrante I. M."/>
        </authorList>
    </citation>
    <scope>NUCLEOTIDE SEQUENCE [LARGE SCALE GENOMIC DNA]</scope>
    <source>
        <strain evidence="2 3">B856</strain>
    </source>
</reference>
<keyword evidence="1" id="KW-0732">Signal</keyword>
<protein>
    <submittedName>
        <fullName evidence="2">Uncharacterized protein</fullName>
    </submittedName>
</protein>
<evidence type="ECO:0000313" key="2">
    <source>
        <dbReference type="EMBL" id="VEU39336.1"/>
    </source>
</evidence>
<feature type="signal peptide" evidence="1">
    <location>
        <begin position="1"/>
        <end position="19"/>
    </location>
</feature>
<dbReference type="EMBL" id="CAACVS010000216">
    <property type="protein sequence ID" value="VEU39336.1"/>
    <property type="molecule type" value="Genomic_DNA"/>
</dbReference>
<evidence type="ECO:0000256" key="1">
    <source>
        <dbReference type="SAM" id="SignalP"/>
    </source>
</evidence>
<feature type="chain" id="PRO_5019392070" evidence="1">
    <location>
        <begin position="20"/>
        <end position="123"/>
    </location>
</feature>
<sequence length="123" mass="13218">MMFGKSTLVLAALVAGARSDWSATNWQANVDKAMDMASAYQSINWEDGNWQGNSQKAQEIAMSWKANNETDDELLEVSDEILELLKNTTDEEEDETVPSSAPAFGTVAAAVSTALLATTLASL</sequence>
<evidence type="ECO:0000313" key="3">
    <source>
        <dbReference type="Proteomes" id="UP000291116"/>
    </source>
</evidence>
<name>A0A448ZBG1_9STRA</name>
<keyword evidence="3" id="KW-1185">Reference proteome</keyword>
<dbReference type="Proteomes" id="UP000291116">
    <property type="component" value="Unassembled WGS sequence"/>
</dbReference>
<accession>A0A448ZBG1</accession>
<organism evidence="2 3">
    <name type="scientific">Pseudo-nitzschia multistriata</name>
    <dbReference type="NCBI Taxonomy" id="183589"/>
    <lineage>
        <taxon>Eukaryota</taxon>
        <taxon>Sar</taxon>
        <taxon>Stramenopiles</taxon>
        <taxon>Ochrophyta</taxon>
        <taxon>Bacillariophyta</taxon>
        <taxon>Bacillariophyceae</taxon>
        <taxon>Bacillariophycidae</taxon>
        <taxon>Bacillariales</taxon>
        <taxon>Bacillariaceae</taxon>
        <taxon>Pseudo-nitzschia</taxon>
    </lineage>
</organism>